<dbReference type="Gene3D" id="3.30.160.60">
    <property type="entry name" value="Classic Zinc Finger"/>
    <property type="match status" value="1"/>
</dbReference>
<gene>
    <name evidence="3" type="primary">CSON009418</name>
</gene>
<dbReference type="PROSITE" id="PS00028">
    <property type="entry name" value="ZINC_FINGER_C2H2_1"/>
    <property type="match status" value="2"/>
</dbReference>
<keyword evidence="1" id="KW-0862">Zinc</keyword>
<keyword evidence="1" id="KW-0863">Zinc-finger</keyword>
<name>A0A336KJ39_CULSO</name>
<evidence type="ECO:0000259" key="2">
    <source>
        <dbReference type="PROSITE" id="PS50157"/>
    </source>
</evidence>
<evidence type="ECO:0000313" key="3">
    <source>
        <dbReference type="EMBL" id="SSX03295.1"/>
    </source>
</evidence>
<protein>
    <submittedName>
        <fullName evidence="3">CSON009418 protein</fullName>
    </submittedName>
</protein>
<evidence type="ECO:0000256" key="1">
    <source>
        <dbReference type="PROSITE-ProRule" id="PRU00042"/>
    </source>
</evidence>
<feature type="domain" description="C2H2-type" evidence="2">
    <location>
        <begin position="206"/>
        <end position="229"/>
    </location>
</feature>
<dbReference type="InterPro" id="IPR013087">
    <property type="entry name" value="Znf_C2H2_type"/>
</dbReference>
<organism evidence="3">
    <name type="scientific">Culicoides sonorensis</name>
    <name type="common">Biting midge</name>
    <dbReference type="NCBI Taxonomy" id="179676"/>
    <lineage>
        <taxon>Eukaryota</taxon>
        <taxon>Metazoa</taxon>
        <taxon>Ecdysozoa</taxon>
        <taxon>Arthropoda</taxon>
        <taxon>Hexapoda</taxon>
        <taxon>Insecta</taxon>
        <taxon>Pterygota</taxon>
        <taxon>Neoptera</taxon>
        <taxon>Endopterygota</taxon>
        <taxon>Diptera</taxon>
        <taxon>Nematocera</taxon>
        <taxon>Chironomoidea</taxon>
        <taxon>Ceratopogonidae</taxon>
        <taxon>Ceratopogoninae</taxon>
        <taxon>Culicoides</taxon>
        <taxon>Monoculicoides</taxon>
    </lineage>
</organism>
<dbReference type="EMBL" id="UFQS01000373">
    <property type="protein sequence ID" value="SSX03295.1"/>
    <property type="molecule type" value="Genomic_DNA"/>
</dbReference>
<dbReference type="GO" id="GO:0008270">
    <property type="term" value="F:zinc ion binding"/>
    <property type="evidence" value="ECO:0007669"/>
    <property type="project" value="UniProtKB-KW"/>
</dbReference>
<sequence>MTTNQNEVEYRQKMDEKASNLNGMNRIRLPRRKFVPRNPNLHKFAIQNESKSYSGSNSEREEIPIISLLQQTTQIPINNPPFQQIHENNQMNFDSFNDRIPIPPHSTENEVQLTVTPDLNFFSEQVQSHNNDNQINLKKTKANVYPCPLCPSEATLGYIRLHLFKDHALALQDNEISHLCLVCKNPVKPNDIFAHILSHDYFETDFDCNYCDAKFFYENRLEQHLEKNHEVFQCKTCEMTIYSKQDWKTHKRTFLHKMKGSS</sequence>
<dbReference type="PROSITE" id="PS50157">
    <property type="entry name" value="ZINC_FINGER_C2H2_2"/>
    <property type="match status" value="1"/>
</dbReference>
<accession>A0A336KJ39</accession>
<reference evidence="4" key="2">
    <citation type="submission" date="2018-07" db="EMBL/GenBank/DDBJ databases">
        <authorList>
            <person name="Quirk P.G."/>
            <person name="Krulwich T.A."/>
        </authorList>
    </citation>
    <scope>NUCLEOTIDE SEQUENCE</scope>
</reference>
<dbReference type="EMBL" id="UFQT01000373">
    <property type="protein sequence ID" value="SSX23661.1"/>
    <property type="molecule type" value="Genomic_DNA"/>
</dbReference>
<dbReference type="SMART" id="SM00355">
    <property type="entry name" value="ZnF_C2H2"/>
    <property type="match status" value="3"/>
</dbReference>
<reference evidence="3" key="1">
    <citation type="submission" date="2018-04" db="EMBL/GenBank/DDBJ databases">
        <authorList>
            <person name="Go L.Y."/>
            <person name="Mitchell J.A."/>
        </authorList>
    </citation>
    <scope>NUCLEOTIDE SEQUENCE</scope>
    <source>
        <tissue evidence="3">Whole organism</tissue>
    </source>
</reference>
<dbReference type="VEuPathDB" id="VectorBase:CSON009418"/>
<evidence type="ECO:0000313" key="4">
    <source>
        <dbReference type="EMBL" id="SSX23661.1"/>
    </source>
</evidence>
<proteinExistence type="predicted"/>
<dbReference type="AlphaFoldDB" id="A0A336KJ39"/>
<keyword evidence="1" id="KW-0479">Metal-binding</keyword>